<dbReference type="AlphaFoldDB" id="A0A2T9YEL1"/>
<accession>A0A2T9YEL1</accession>
<proteinExistence type="predicted"/>
<comment type="caution">
    <text evidence="1">The sequence shown here is derived from an EMBL/GenBank/DDBJ whole genome shotgun (WGS) entry which is preliminary data.</text>
</comment>
<organism evidence="1 2">
    <name type="scientific">Smittium megazygosporum</name>
    <dbReference type="NCBI Taxonomy" id="133381"/>
    <lineage>
        <taxon>Eukaryota</taxon>
        <taxon>Fungi</taxon>
        <taxon>Fungi incertae sedis</taxon>
        <taxon>Zoopagomycota</taxon>
        <taxon>Kickxellomycotina</taxon>
        <taxon>Harpellomycetes</taxon>
        <taxon>Harpellales</taxon>
        <taxon>Legeriomycetaceae</taxon>
        <taxon>Smittium</taxon>
    </lineage>
</organism>
<dbReference type="EMBL" id="MBFS01002929">
    <property type="protein sequence ID" value="PVU90770.1"/>
    <property type="molecule type" value="Genomic_DNA"/>
</dbReference>
<dbReference type="Proteomes" id="UP000245609">
    <property type="component" value="Unassembled WGS sequence"/>
</dbReference>
<name>A0A2T9YEL1_9FUNG</name>
<gene>
    <name evidence="1" type="ORF">BB560_006180</name>
</gene>
<reference evidence="1 2" key="1">
    <citation type="journal article" date="2018" name="MBio">
        <title>Comparative Genomics Reveals the Core Gene Toolbox for the Fungus-Insect Symbiosis.</title>
        <authorList>
            <person name="Wang Y."/>
            <person name="Stata M."/>
            <person name="Wang W."/>
            <person name="Stajich J.E."/>
            <person name="White M.M."/>
            <person name="Moncalvo J.M."/>
        </authorList>
    </citation>
    <scope>NUCLEOTIDE SEQUENCE [LARGE SCALE GENOMIC DNA]</scope>
    <source>
        <strain evidence="1 2">SC-DP-2</strain>
    </source>
</reference>
<sequence>MLMTLGESISKDWTVNSAELNVSYTHRKDYGLLYNSTDKIWSYVREHKEMCIEQKFQGPKNLKSTENLESTKNLELYSISQTLDEMLIQAQSIPQKYIKFASVFSKEKAEKLPIKRRPYVSWT</sequence>
<evidence type="ECO:0000313" key="1">
    <source>
        <dbReference type="EMBL" id="PVU90770.1"/>
    </source>
</evidence>
<keyword evidence="2" id="KW-1185">Reference proteome</keyword>
<evidence type="ECO:0000313" key="2">
    <source>
        <dbReference type="Proteomes" id="UP000245609"/>
    </source>
</evidence>
<protein>
    <submittedName>
        <fullName evidence="1">Uncharacterized protein</fullName>
    </submittedName>
</protein>